<dbReference type="AlphaFoldDB" id="A0A1M7PPP4"/>
<gene>
    <name evidence="6 7" type="primary">dinG</name>
    <name evidence="10" type="ORF">SAMN05216179_2407</name>
</gene>
<dbReference type="GO" id="GO:0006260">
    <property type="term" value="P:DNA replication"/>
    <property type="evidence" value="ECO:0007669"/>
    <property type="project" value="InterPro"/>
</dbReference>
<dbReference type="SUPFAM" id="SSF53098">
    <property type="entry name" value="Ribonuclease H-like"/>
    <property type="match status" value="1"/>
</dbReference>
<evidence type="ECO:0000256" key="2">
    <source>
        <dbReference type="ARBA" id="ARBA00022741"/>
    </source>
</evidence>
<keyword evidence="3 6" id="KW-0378">Hydrolase</keyword>
<feature type="domain" description="Helicase ATP-binding" evidence="8">
    <location>
        <begin position="244"/>
        <end position="516"/>
    </location>
</feature>
<dbReference type="GO" id="GO:0003678">
    <property type="term" value="F:DNA helicase activity"/>
    <property type="evidence" value="ECO:0007669"/>
    <property type="project" value="TreeGrafter"/>
</dbReference>
<keyword evidence="4 6" id="KW-0269">Exonuclease</keyword>
<dbReference type="InterPro" id="IPR012337">
    <property type="entry name" value="RNaseH-like_sf"/>
</dbReference>
<dbReference type="Gene3D" id="3.40.50.300">
    <property type="entry name" value="P-loop containing nucleotide triphosphate hydrolases"/>
    <property type="match status" value="2"/>
</dbReference>
<keyword evidence="5 6" id="KW-0067">ATP-binding</keyword>
<dbReference type="SMART" id="SM00491">
    <property type="entry name" value="HELICc2"/>
    <property type="match status" value="1"/>
</dbReference>
<dbReference type="InterPro" id="IPR014013">
    <property type="entry name" value="Helic_SF1/SF2_ATP-bd_DinG/Rad3"/>
</dbReference>
<dbReference type="Gene3D" id="3.30.420.10">
    <property type="entry name" value="Ribonuclease H-like superfamily/Ribonuclease H"/>
    <property type="match status" value="1"/>
</dbReference>
<dbReference type="GO" id="GO:0003887">
    <property type="term" value="F:DNA-directed DNA polymerase activity"/>
    <property type="evidence" value="ECO:0007669"/>
    <property type="project" value="InterPro"/>
</dbReference>
<dbReference type="InterPro" id="IPR006054">
    <property type="entry name" value="DnaQ"/>
</dbReference>
<dbReference type="InterPro" id="IPR013520">
    <property type="entry name" value="Ribonucl_H"/>
</dbReference>
<feature type="short sequence motif" description="DEAH box" evidence="6">
    <location>
        <begin position="452"/>
        <end position="455"/>
    </location>
</feature>
<keyword evidence="10" id="KW-0347">Helicase</keyword>
<dbReference type="InterPro" id="IPR045028">
    <property type="entry name" value="DinG/Rad3-like"/>
</dbReference>
<dbReference type="PANTHER" id="PTHR11472">
    <property type="entry name" value="DNA REPAIR DEAD HELICASE RAD3/XP-D SUBFAMILY MEMBER"/>
    <property type="match status" value="1"/>
</dbReference>
<dbReference type="InterPro" id="IPR001650">
    <property type="entry name" value="Helicase_C-like"/>
</dbReference>
<evidence type="ECO:0000259" key="8">
    <source>
        <dbReference type="PROSITE" id="PS51193"/>
    </source>
</evidence>
<dbReference type="GO" id="GO:0016818">
    <property type="term" value="F:hydrolase activity, acting on acid anhydrides, in phosphorus-containing anhydrides"/>
    <property type="evidence" value="ECO:0007669"/>
    <property type="project" value="InterPro"/>
</dbReference>
<dbReference type="PANTHER" id="PTHR11472:SF34">
    <property type="entry name" value="REGULATOR OF TELOMERE ELONGATION HELICASE 1"/>
    <property type="match status" value="1"/>
</dbReference>
<dbReference type="OrthoDB" id="9803913at2"/>
<dbReference type="HAMAP" id="MF_02206">
    <property type="entry name" value="DinG_exonucl"/>
    <property type="match status" value="1"/>
</dbReference>
<accession>A0A1M7PPP4</accession>
<dbReference type="SMART" id="SM00487">
    <property type="entry name" value="DEXDc"/>
    <property type="match status" value="1"/>
</dbReference>
<sequence>MQKFVVIDVETTGQSATKGDRIIELALVVIENKEITKQYNQLINPGKSIPTFISQLTSITDEDVLAKPMFEEVVDDFSELLDEAILVAHNVPFDLTFLNEELERVGKDKINPYVVDTVELARILLPQAPSYKLNELAEFLLITHNNPHRAISDALVTADLLILLVNKLEALPHNVIEQLLDLSSPLRTDLSLICKPVEENYRDDLEEYRGFSLKKPKEFDQEEQAKISEDFNTYIESMYHENGNLAQAFPSYEIRKGQVFISETIYDHFRKKEHALIEAETGIGKTIGYLIPSIYEALAHNEKVVISTTNTNLQSQLIDQDLRKLNIPISTSIIKGKNHYLSLQKFEEFFHDSSYRSYQDTLLKAMILIWLTETTSGDLDEIQFPIEKYPIFHQIVVSNEKANEIWQDYCFYMRMIDQANHANIIVTNHALLAIDMLAEQKLLPNYQRLIIDEAHQLDQVATNFLGASLSYFELTALFQQLDRNHTNYPDFLNLLVDVKYEIDLLFRNLFQFVKNENLQKKAVTDVGRLKSVWEINNQSEIKEVIDRVSLMVRQLSALLNEDNQQHDQEQLIHLEKLLQLLLINNKAEAVTWLEIDQNGAENAVFIHREPFSIQDELRNYLFQSKESIILISSTLTMNESFDYIKRKVGLDSLTSSEYIVDHHFDYQNNVQLLIPKDLPAIQYPNNDQFIYAINEAIISISEQTKGRMLILFTSYDMLRKSYYILKESELLSDYMIIGQGVTTGSRNRLIKQFQAFDQSILLGTNAYWQGIDIPGDDLSCLVIVKLPFQSPQDPIFMKKADYLKRKGINPFIELALPQAVLQFKQGFGRLIRKDSDHGIIFVFDERLMTKKYGKTFINSIPTIPIKYDNMQNLLKHVDKWI</sequence>
<protein>
    <recommendedName>
        <fullName evidence="6 7">3'-5' exonuclease DinG</fullName>
        <ecNumber evidence="6 7">3.1.-.-</ecNumber>
    </recommendedName>
</protein>
<dbReference type="GO" id="GO:0003677">
    <property type="term" value="F:DNA binding"/>
    <property type="evidence" value="ECO:0007669"/>
    <property type="project" value="InterPro"/>
</dbReference>
<keyword evidence="11" id="KW-1185">Reference proteome</keyword>
<dbReference type="Proteomes" id="UP000184184">
    <property type="component" value="Unassembled WGS sequence"/>
</dbReference>
<evidence type="ECO:0000256" key="6">
    <source>
        <dbReference type="HAMAP-Rule" id="MF_02206"/>
    </source>
</evidence>
<dbReference type="PROSITE" id="PS51194">
    <property type="entry name" value="HELICASE_CTER"/>
    <property type="match status" value="1"/>
</dbReference>
<dbReference type="GO" id="GO:0005524">
    <property type="term" value="F:ATP binding"/>
    <property type="evidence" value="ECO:0007669"/>
    <property type="project" value="UniProtKB-UniRule"/>
</dbReference>
<evidence type="ECO:0000256" key="1">
    <source>
        <dbReference type="ARBA" id="ARBA00022722"/>
    </source>
</evidence>
<dbReference type="STRING" id="1027249.SAMN05216179_2407"/>
<feature type="binding site" evidence="6">
    <location>
        <begin position="279"/>
        <end position="286"/>
    </location>
    <ligand>
        <name>ATP</name>
        <dbReference type="ChEBI" id="CHEBI:30616"/>
    </ligand>
</feature>
<dbReference type="NCBIfam" id="TIGR01407">
    <property type="entry name" value="dinG_rel"/>
    <property type="match status" value="1"/>
</dbReference>
<comment type="function">
    <text evidence="6 7">3'-5' exonuclease.</text>
</comment>
<evidence type="ECO:0000256" key="4">
    <source>
        <dbReference type="ARBA" id="ARBA00022839"/>
    </source>
</evidence>
<dbReference type="Pfam" id="PF00929">
    <property type="entry name" value="RNase_T"/>
    <property type="match status" value="1"/>
</dbReference>
<dbReference type="InterPro" id="IPR006310">
    <property type="entry name" value="DinG"/>
</dbReference>
<dbReference type="EMBL" id="FRCZ01000004">
    <property type="protein sequence ID" value="SHN19253.1"/>
    <property type="molecule type" value="Genomic_DNA"/>
</dbReference>
<dbReference type="InterPro" id="IPR027417">
    <property type="entry name" value="P-loop_NTPase"/>
</dbReference>
<evidence type="ECO:0000259" key="9">
    <source>
        <dbReference type="PROSITE" id="PS51194"/>
    </source>
</evidence>
<name>A0A1M7PPP4_9BACI</name>
<keyword evidence="1 6" id="KW-0540">Nuclease</keyword>
<dbReference type="InterPro" id="IPR006555">
    <property type="entry name" value="ATP-dep_Helicase_C"/>
</dbReference>
<comment type="similarity">
    <text evidence="6 7">Belongs to the helicase family. DinG subfamily. Type 2 sub-subfamily.</text>
</comment>
<dbReference type="InterPro" id="IPR006935">
    <property type="entry name" value="Helicase/UvrB_N"/>
</dbReference>
<proteinExistence type="inferred from homology"/>
<dbReference type="NCBIfam" id="TIGR00573">
    <property type="entry name" value="dnaq"/>
    <property type="match status" value="1"/>
</dbReference>
<dbReference type="CDD" id="cd06127">
    <property type="entry name" value="DEDDh"/>
    <property type="match status" value="1"/>
</dbReference>
<dbReference type="EC" id="3.1.-.-" evidence="6 7"/>
<dbReference type="PROSITE" id="PS51193">
    <property type="entry name" value="HELICASE_ATP_BIND_2"/>
    <property type="match status" value="1"/>
</dbReference>
<dbReference type="FunFam" id="3.30.420.10:FF:000045">
    <property type="entry name" value="3'-5' exonuclease DinG"/>
    <property type="match status" value="1"/>
</dbReference>
<evidence type="ECO:0000313" key="11">
    <source>
        <dbReference type="Proteomes" id="UP000184184"/>
    </source>
</evidence>
<dbReference type="NCBIfam" id="NF005981">
    <property type="entry name" value="PRK08074.1"/>
    <property type="match status" value="1"/>
</dbReference>
<feature type="domain" description="Helicase C-terminal" evidence="9">
    <location>
        <begin position="692"/>
        <end position="871"/>
    </location>
</feature>
<dbReference type="GO" id="GO:0008408">
    <property type="term" value="F:3'-5' exonuclease activity"/>
    <property type="evidence" value="ECO:0007669"/>
    <property type="project" value="UniProtKB-UniRule"/>
</dbReference>
<dbReference type="Pfam" id="PF04851">
    <property type="entry name" value="ResIII"/>
    <property type="match status" value="1"/>
</dbReference>
<evidence type="ECO:0000313" key="10">
    <source>
        <dbReference type="EMBL" id="SHN19253.1"/>
    </source>
</evidence>
<evidence type="ECO:0000256" key="5">
    <source>
        <dbReference type="ARBA" id="ARBA00022840"/>
    </source>
</evidence>
<organism evidence="10 11">
    <name type="scientific">Gracilibacillus kekensis</name>
    <dbReference type="NCBI Taxonomy" id="1027249"/>
    <lineage>
        <taxon>Bacteria</taxon>
        <taxon>Bacillati</taxon>
        <taxon>Bacillota</taxon>
        <taxon>Bacilli</taxon>
        <taxon>Bacillales</taxon>
        <taxon>Bacillaceae</taxon>
        <taxon>Gracilibacillus</taxon>
    </lineage>
</organism>
<reference evidence="10 11" key="1">
    <citation type="submission" date="2016-11" db="EMBL/GenBank/DDBJ databases">
        <authorList>
            <person name="Jaros S."/>
            <person name="Januszkiewicz K."/>
            <person name="Wedrychowicz H."/>
        </authorList>
    </citation>
    <scope>NUCLEOTIDE SEQUENCE [LARGE SCALE GENOMIC DNA]</scope>
    <source>
        <strain evidence="10 11">CGMCC 1.10681</strain>
    </source>
</reference>
<keyword evidence="2 6" id="KW-0547">Nucleotide-binding</keyword>
<evidence type="ECO:0000256" key="3">
    <source>
        <dbReference type="ARBA" id="ARBA00022801"/>
    </source>
</evidence>
<evidence type="ECO:0000256" key="7">
    <source>
        <dbReference type="RuleBase" id="RU364106"/>
    </source>
</evidence>
<dbReference type="SUPFAM" id="SSF52540">
    <property type="entry name" value="P-loop containing nucleoside triphosphate hydrolases"/>
    <property type="match status" value="1"/>
</dbReference>
<dbReference type="Pfam" id="PF13307">
    <property type="entry name" value="Helicase_C_2"/>
    <property type="match status" value="1"/>
</dbReference>
<dbReference type="InterPro" id="IPR036397">
    <property type="entry name" value="RNaseH_sf"/>
</dbReference>
<dbReference type="SMART" id="SM00479">
    <property type="entry name" value="EXOIII"/>
    <property type="match status" value="1"/>
</dbReference>
<dbReference type="RefSeq" id="WP_073202081.1">
    <property type="nucleotide sequence ID" value="NZ_FRCZ01000004.1"/>
</dbReference>
<dbReference type="InterPro" id="IPR014001">
    <property type="entry name" value="Helicase_ATP-bd"/>
</dbReference>